<name>A0A9Q3V3D4_9FLAO</name>
<dbReference type="PANTHER" id="PTHR46825:SF9">
    <property type="entry name" value="BETA-LACTAMASE-RELATED DOMAIN-CONTAINING PROTEIN"/>
    <property type="match status" value="1"/>
</dbReference>
<dbReference type="PANTHER" id="PTHR46825">
    <property type="entry name" value="D-ALANYL-D-ALANINE-CARBOXYPEPTIDASE/ENDOPEPTIDASE AMPH"/>
    <property type="match status" value="1"/>
</dbReference>
<accession>A0A9Q3V3D4</accession>
<gene>
    <name evidence="3" type="ORF">LO744_06930</name>
</gene>
<keyword evidence="4" id="KW-1185">Reference proteome</keyword>
<feature type="chain" id="PRO_5040188716" evidence="1">
    <location>
        <begin position="19"/>
        <end position="452"/>
    </location>
</feature>
<dbReference type="InterPro" id="IPR001466">
    <property type="entry name" value="Beta-lactam-related"/>
</dbReference>
<dbReference type="InterPro" id="IPR050491">
    <property type="entry name" value="AmpC-like"/>
</dbReference>
<keyword evidence="1" id="KW-0732">Signal</keyword>
<comment type="caution">
    <text evidence="3">The sequence shown here is derived from an EMBL/GenBank/DDBJ whole genome shotgun (WGS) entry which is preliminary data.</text>
</comment>
<sequence length="452" mass="51216">MKRIFLLLILNFYGIASAQNPDYKKSIDSLMNYFQENNTFSGSVLLQKNGETIYKGEFNKFPKGTDGYRIGSITKVFTAVVIFQLIEEGKLKLDTKLSTFYPSIKYADEITIGNLLSHTSGMYDYLEWEEYYNQKSSTYTKEKMLQLIEQGKPESKPNQESSYSNSNYTILGYIIENITKKKYSENVKSRIIEPLGLQNTYYETGETDNFKRNDSYKFDGEKWSKENETHPSFTLAAGAMVSTTEDLSKLMSALFNGQLVSKNSLENMKNTSLQTAIGYGLFRTPFYDKNGFGHTGRIDEFRAATVYFTGDNLSISILANGTSIKLNDIVIGIASKYYGTKYKRPNLTAYQSVNAPNTQVYTGIYSARLAGIISVGKFKLTQAGKNHLYIAMYNNEKDNAKESRKALLKRTGENEFYSFDTNAKLEFLLNKKRAVTGIKLTQGNNSINCKKL</sequence>
<dbReference type="InterPro" id="IPR012338">
    <property type="entry name" value="Beta-lactam/transpept-like"/>
</dbReference>
<dbReference type="Pfam" id="PF00144">
    <property type="entry name" value="Beta-lactamase"/>
    <property type="match status" value="1"/>
</dbReference>
<feature type="domain" description="Beta-lactamase-related" evidence="2">
    <location>
        <begin position="38"/>
        <end position="322"/>
    </location>
</feature>
<evidence type="ECO:0000259" key="2">
    <source>
        <dbReference type="Pfam" id="PF00144"/>
    </source>
</evidence>
<feature type="signal peptide" evidence="1">
    <location>
        <begin position="1"/>
        <end position="18"/>
    </location>
</feature>
<evidence type="ECO:0000313" key="4">
    <source>
        <dbReference type="Proteomes" id="UP001108025"/>
    </source>
</evidence>
<dbReference type="Proteomes" id="UP001108025">
    <property type="component" value="Unassembled WGS sequence"/>
</dbReference>
<dbReference type="EMBL" id="JAJNAY010000001">
    <property type="protein sequence ID" value="MCD1116585.1"/>
    <property type="molecule type" value="Genomic_DNA"/>
</dbReference>
<reference evidence="3" key="1">
    <citation type="submission" date="2021-11" db="EMBL/GenBank/DDBJ databases">
        <title>Description of novel Chryseobacterium species.</title>
        <authorList>
            <person name="Saticioglu I.B."/>
            <person name="Ay H."/>
            <person name="Altun S."/>
            <person name="Duman M."/>
        </authorList>
    </citation>
    <scope>NUCLEOTIDE SEQUENCE</scope>
    <source>
        <strain evidence="3">C-17</strain>
    </source>
</reference>
<dbReference type="SUPFAM" id="SSF56601">
    <property type="entry name" value="beta-lactamase/transpeptidase-like"/>
    <property type="match status" value="1"/>
</dbReference>
<dbReference type="Gene3D" id="3.40.710.10">
    <property type="entry name" value="DD-peptidase/beta-lactamase superfamily"/>
    <property type="match status" value="1"/>
</dbReference>
<evidence type="ECO:0000313" key="3">
    <source>
        <dbReference type="EMBL" id="MCD1116585.1"/>
    </source>
</evidence>
<protein>
    <submittedName>
        <fullName evidence="3">Beta-lactamase family protein</fullName>
    </submittedName>
</protein>
<proteinExistence type="predicted"/>
<dbReference type="RefSeq" id="WP_230668341.1">
    <property type="nucleotide sequence ID" value="NZ_JAJNAY010000001.1"/>
</dbReference>
<evidence type="ECO:0000256" key="1">
    <source>
        <dbReference type="SAM" id="SignalP"/>
    </source>
</evidence>
<organism evidence="3 4">
    <name type="scientific">Chryseobacterium turcicum</name>
    <dbReference type="NCBI Taxonomy" id="2898076"/>
    <lineage>
        <taxon>Bacteria</taxon>
        <taxon>Pseudomonadati</taxon>
        <taxon>Bacteroidota</taxon>
        <taxon>Flavobacteriia</taxon>
        <taxon>Flavobacteriales</taxon>
        <taxon>Weeksellaceae</taxon>
        <taxon>Chryseobacterium group</taxon>
        <taxon>Chryseobacterium</taxon>
    </lineage>
</organism>
<dbReference type="AlphaFoldDB" id="A0A9Q3V3D4"/>